<proteinExistence type="predicted"/>
<sequence>MAGNSVDRRWSLQGMTALVTGGSSGIGAHSKPIHGLNCRIILLPRSGFQHTLNPNYIPTYKQSSRPRSDV</sequence>
<evidence type="ECO:0000313" key="2">
    <source>
        <dbReference type="Proteomes" id="UP000593562"/>
    </source>
</evidence>
<dbReference type="Proteomes" id="UP000593562">
    <property type="component" value="Unassembled WGS sequence"/>
</dbReference>
<reference evidence="1 2" key="1">
    <citation type="journal article" date="2020" name="Nat. Commun.">
        <title>Genome of Tripterygium wilfordii and identification of cytochrome P450 involved in triptolide biosynthesis.</title>
        <authorList>
            <person name="Tu L."/>
            <person name="Su P."/>
            <person name="Zhang Z."/>
            <person name="Gao L."/>
            <person name="Wang J."/>
            <person name="Hu T."/>
            <person name="Zhou J."/>
            <person name="Zhang Y."/>
            <person name="Zhao Y."/>
            <person name="Liu Y."/>
            <person name="Song Y."/>
            <person name="Tong Y."/>
            <person name="Lu Y."/>
            <person name="Yang J."/>
            <person name="Xu C."/>
            <person name="Jia M."/>
            <person name="Peters R.J."/>
            <person name="Huang L."/>
            <person name="Gao W."/>
        </authorList>
    </citation>
    <scope>NUCLEOTIDE SEQUENCE [LARGE SCALE GENOMIC DNA]</scope>
    <source>
        <strain evidence="2">cv. XIE 37</strain>
        <tissue evidence="1">Leaf</tissue>
    </source>
</reference>
<name>A0A7J7DE81_TRIWF</name>
<protein>
    <submittedName>
        <fullName evidence="1">Uncharacterized protein</fullName>
    </submittedName>
</protein>
<keyword evidence="2" id="KW-1185">Reference proteome</keyword>
<dbReference type="AlphaFoldDB" id="A0A7J7DE81"/>
<gene>
    <name evidence="1" type="ORF">HS088_TW07G00142</name>
</gene>
<evidence type="ECO:0000313" key="1">
    <source>
        <dbReference type="EMBL" id="KAF5744568.1"/>
    </source>
</evidence>
<dbReference type="EMBL" id="JAAARO010000007">
    <property type="protein sequence ID" value="KAF5744568.1"/>
    <property type="molecule type" value="Genomic_DNA"/>
</dbReference>
<dbReference type="InParanoid" id="A0A7J7DE81"/>
<accession>A0A7J7DE81</accession>
<organism evidence="1 2">
    <name type="scientific">Tripterygium wilfordii</name>
    <name type="common">Thunder God vine</name>
    <dbReference type="NCBI Taxonomy" id="458696"/>
    <lineage>
        <taxon>Eukaryota</taxon>
        <taxon>Viridiplantae</taxon>
        <taxon>Streptophyta</taxon>
        <taxon>Embryophyta</taxon>
        <taxon>Tracheophyta</taxon>
        <taxon>Spermatophyta</taxon>
        <taxon>Magnoliopsida</taxon>
        <taxon>eudicotyledons</taxon>
        <taxon>Gunneridae</taxon>
        <taxon>Pentapetalae</taxon>
        <taxon>rosids</taxon>
        <taxon>fabids</taxon>
        <taxon>Celastrales</taxon>
        <taxon>Celastraceae</taxon>
        <taxon>Tripterygium</taxon>
    </lineage>
</organism>
<dbReference type="SUPFAM" id="SSF51735">
    <property type="entry name" value="NAD(P)-binding Rossmann-fold domains"/>
    <property type="match status" value="1"/>
</dbReference>
<dbReference type="InterPro" id="IPR036291">
    <property type="entry name" value="NAD(P)-bd_dom_sf"/>
</dbReference>
<comment type="caution">
    <text evidence="1">The sequence shown here is derived from an EMBL/GenBank/DDBJ whole genome shotgun (WGS) entry which is preliminary data.</text>
</comment>